<evidence type="ECO:0000256" key="1">
    <source>
        <dbReference type="ARBA" id="ARBA00022786"/>
    </source>
</evidence>
<dbReference type="GO" id="GO:0031146">
    <property type="term" value="P:SCF-dependent proteasomal ubiquitin-dependent protein catabolic process"/>
    <property type="evidence" value="ECO:0007669"/>
    <property type="project" value="EnsemblFungi"/>
</dbReference>
<proteinExistence type="predicted"/>
<dbReference type="OrthoDB" id="2117972at2759"/>
<evidence type="ECO:0000313" key="6">
    <source>
        <dbReference type="Proteomes" id="UP000000689"/>
    </source>
</evidence>
<evidence type="ECO:0000256" key="2">
    <source>
        <dbReference type="PROSITE-ProRule" id="PRU00339"/>
    </source>
</evidence>
<dbReference type="STRING" id="1071378.G0W675"/>
<evidence type="ECO:0000259" key="4">
    <source>
        <dbReference type="Pfam" id="PF19270"/>
    </source>
</evidence>
<evidence type="ECO:0000313" key="5">
    <source>
        <dbReference type="EMBL" id="CCD23286.1"/>
    </source>
</evidence>
<dbReference type="PROSITE" id="PS50005">
    <property type="entry name" value="TPR"/>
    <property type="match status" value="1"/>
</dbReference>
<dbReference type="Pfam" id="PF12937">
    <property type="entry name" value="F-box-like"/>
    <property type="match status" value="1"/>
</dbReference>
<dbReference type="InterPro" id="IPR036047">
    <property type="entry name" value="F-box-like_dom_sf"/>
</dbReference>
<dbReference type="RefSeq" id="XP_003668529.1">
    <property type="nucleotide sequence ID" value="XM_003668481.1"/>
</dbReference>
<evidence type="ECO:0008006" key="7">
    <source>
        <dbReference type="Google" id="ProtNLM"/>
    </source>
</evidence>
<dbReference type="SUPFAM" id="SSF81383">
    <property type="entry name" value="F-box domain"/>
    <property type="match status" value="1"/>
</dbReference>
<dbReference type="EMBL" id="HE580268">
    <property type="protein sequence ID" value="CCD23286.1"/>
    <property type="molecule type" value="Genomic_DNA"/>
</dbReference>
<dbReference type="GO" id="GO:0005737">
    <property type="term" value="C:cytoplasm"/>
    <property type="evidence" value="ECO:0007669"/>
    <property type="project" value="TreeGrafter"/>
</dbReference>
<dbReference type="GO" id="GO:0071406">
    <property type="term" value="P:cellular response to methylmercury"/>
    <property type="evidence" value="ECO:0007669"/>
    <property type="project" value="EnsemblFungi"/>
</dbReference>
<name>G0W675_NAUDC</name>
<dbReference type="Proteomes" id="UP000000689">
    <property type="component" value="Chromosome 2"/>
</dbReference>
<dbReference type="KEGG" id="ndi:NDAI_0B02510"/>
<dbReference type="InterPro" id="IPR019734">
    <property type="entry name" value="TPR_rpt"/>
</dbReference>
<dbReference type="AlphaFoldDB" id="G0W675"/>
<evidence type="ECO:0000259" key="3">
    <source>
        <dbReference type="Pfam" id="PF12937"/>
    </source>
</evidence>
<dbReference type="eggNOG" id="KOG2997">
    <property type="taxonomic scope" value="Eukaryota"/>
</dbReference>
<dbReference type="OMA" id="RWNRLDF"/>
<feature type="repeat" description="TPR" evidence="2">
    <location>
        <begin position="28"/>
        <end position="61"/>
    </location>
</feature>
<dbReference type="PANTHER" id="PTHR12874">
    <property type="entry name" value="F-BOX ONLY PROTEIN 48-RELATED"/>
    <property type="match status" value="1"/>
</dbReference>
<dbReference type="GO" id="GO:0019005">
    <property type="term" value="C:SCF ubiquitin ligase complex"/>
    <property type="evidence" value="ECO:0007669"/>
    <property type="project" value="EnsemblFungi"/>
</dbReference>
<feature type="domain" description="F-box" evidence="3">
    <location>
        <begin position="116"/>
        <end position="156"/>
    </location>
</feature>
<organism evidence="5 6">
    <name type="scientific">Naumovozyma dairenensis (strain ATCC 10597 / BCRC 20456 / CBS 421 / NBRC 0211 / NRRL Y-12639)</name>
    <name type="common">Saccharomyces dairenensis</name>
    <dbReference type="NCBI Taxonomy" id="1071378"/>
    <lineage>
        <taxon>Eukaryota</taxon>
        <taxon>Fungi</taxon>
        <taxon>Dikarya</taxon>
        <taxon>Ascomycota</taxon>
        <taxon>Saccharomycotina</taxon>
        <taxon>Saccharomycetes</taxon>
        <taxon>Saccharomycetales</taxon>
        <taxon>Saccharomycetaceae</taxon>
        <taxon>Naumovozyma</taxon>
    </lineage>
</organism>
<gene>
    <name evidence="5" type="primary">NDAI0B02510</name>
    <name evidence="5" type="ordered locus">NDAI_0B02510</name>
</gene>
<keyword evidence="6" id="KW-1185">Reference proteome</keyword>
<dbReference type="CDD" id="cd09917">
    <property type="entry name" value="F-box_SF"/>
    <property type="match status" value="1"/>
</dbReference>
<feature type="domain" description="F-box protein Hrt3/FBXO9 C-terminal" evidence="4">
    <location>
        <begin position="198"/>
        <end position="278"/>
    </location>
</feature>
<dbReference type="Pfam" id="PF19270">
    <property type="entry name" value="FBO_C"/>
    <property type="match status" value="1"/>
</dbReference>
<dbReference type="HOGENOM" id="CLU_017706_1_0_1"/>
<dbReference type="InterPro" id="IPR045464">
    <property type="entry name" value="Hrt3/FBXO9_C"/>
</dbReference>
<accession>G0W675</accession>
<keyword evidence="2" id="KW-0802">TPR repeat</keyword>
<keyword evidence="1" id="KW-0833">Ubl conjugation pathway</keyword>
<protein>
    <recommendedName>
        <fullName evidence="7">F-box domain-containing protein</fullName>
    </recommendedName>
</protein>
<dbReference type="InterPro" id="IPR001810">
    <property type="entry name" value="F-box_dom"/>
</dbReference>
<dbReference type="GeneID" id="11498243"/>
<reference evidence="5 6" key="1">
    <citation type="journal article" date="2011" name="Proc. Natl. Acad. Sci. U.S.A.">
        <title>Evolutionary erosion of yeast sex chromosomes by mating-type switching accidents.</title>
        <authorList>
            <person name="Gordon J.L."/>
            <person name="Armisen D."/>
            <person name="Proux-Wera E."/>
            <person name="Oheigeartaigh S.S."/>
            <person name="Byrne K.P."/>
            <person name="Wolfe K.H."/>
        </authorList>
    </citation>
    <scope>NUCLEOTIDE SEQUENCE [LARGE SCALE GENOMIC DNA]</scope>
    <source>
        <strain evidence="6">ATCC 10597 / BCRC 20456 / CBS 421 / NBRC 0211 / NRRL Y-12639</strain>
    </source>
</reference>
<dbReference type="PANTHER" id="PTHR12874:SF9">
    <property type="entry name" value="F-BOX ONLY PROTEIN 48"/>
    <property type="match status" value="1"/>
</dbReference>
<sequence>MSSTADDSKYSVSSTTTDETRINDVSGAIEIWEQGVLKEKDGSMSDAINYYRKALKIDENVEKIYRKKLHVEWELQKKLEALKLIDDNNDKSDAIDEDDEKQEREKNILPCWLLEMLPNDLLLKIIHHVVLMSGESWYNLSLTCSHLNKLCFHDLLPYQTFANFIYSKQTYDNIAMELNGMSNLQEVEKDIWGDDVMMMLRKRPFVKFEGVYISVVNYLRYGSNAEGSSSLLNPVHMITYYRYFRFYEDGTCLRLLTTDEPSQVVKHFYKERKPKDSHLCSWTLGFDYNFGQLHVSRTTSKYHFVEEFRISSQGNKRHHKLKWIKSTVESNDGSISNCSLANEKSFSFSRVRKFA</sequence>